<evidence type="ECO:0000313" key="1">
    <source>
        <dbReference type="EMBL" id="RBP22263.1"/>
    </source>
</evidence>
<dbReference type="STRING" id="379482.SAMN04487961_1647"/>
<dbReference type="RefSeq" id="WP_113863987.1">
    <property type="nucleotide sequence ID" value="NZ_QNRO01000026.1"/>
</dbReference>
<sequence length="151" mass="16281">MPRILPFLSALFILSGCQSLPSDTQGNIPPDRVLLSAQHCLSEYIDDLDKVHFGPCLKVISIDGKAPSVTEDGFIALPVATAFSLETSCVYRHADGTPVPATVTTASFEIKEATFSSGGRRWYLHAHKQARGAIGCEPTLAPSVYPTYKTN</sequence>
<evidence type="ECO:0008006" key="3">
    <source>
        <dbReference type="Google" id="ProtNLM"/>
    </source>
</evidence>
<evidence type="ECO:0000313" key="2">
    <source>
        <dbReference type="Proteomes" id="UP000252995"/>
    </source>
</evidence>
<comment type="caution">
    <text evidence="1">The sequence shown here is derived from an EMBL/GenBank/DDBJ whole genome shotgun (WGS) entry which is preliminary data.</text>
</comment>
<organism evidence="1 2">
    <name type="scientific">Marinobacter pelagius</name>
    <dbReference type="NCBI Taxonomy" id="379482"/>
    <lineage>
        <taxon>Bacteria</taxon>
        <taxon>Pseudomonadati</taxon>
        <taxon>Pseudomonadota</taxon>
        <taxon>Gammaproteobacteria</taxon>
        <taxon>Pseudomonadales</taxon>
        <taxon>Marinobacteraceae</taxon>
        <taxon>Marinobacter</taxon>
    </lineage>
</organism>
<dbReference type="Proteomes" id="UP000252995">
    <property type="component" value="Unassembled WGS sequence"/>
</dbReference>
<accession>A0A366G5T8</accession>
<gene>
    <name evidence="1" type="ORF">DET50_12645</name>
</gene>
<name>A0A366G5T8_9GAMM</name>
<dbReference type="PROSITE" id="PS51257">
    <property type="entry name" value="PROKAR_LIPOPROTEIN"/>
    <property type="match status" value="1"/>
</dbReference>
<dbReference type="AlphaFoldDB" id="A0A366G5T8"/>
<reference evidence="1 2" key="1">
    <citation type="submission" date="2018-06" db="EMBL/GenBank/DDBJ databases">
        <title>Freshwater and sediment microbial communities from various areas in North America, analyzing microbe dynamics in response to fracking.</title>
        <authorList>
            <person name="Lamendella R."/>
        </authorList>
    </citation>
    <scope>NUCLEOTIDE SEQUENCE [LARGE SCALE GENOMIC DNA]</scope>
    <source>
        <strain evidence="1 2">114J</strain>
    </source>
</reference>
<protein>
    <recommendedName>
        <fullName evidence="3">Lipoprotein</fullName>
    </recommendedName>
</protein>
<dbReference type="OrthoDB" id="6367612at2"/>
<dbReference type="EMBL" id="QNRO01000026">
    <property type="protein sequence ID" value="RBP22263.1"/>
    <property type="molecule type" value="Genomic_DNA"/>
</dbReference>
<proteinExistence type="predicted"/>